<feature type="transmembrane region" description="Helical" evidence="7">
    <location>
        <begin position="88"/>
        <end position="110"/>
    </location>
</feature>
<dbReference type="GO" id="GO:0005886">
    <property type="term" value="C:plasma membrane"/>
    <property type="evidence" value="ECO:0007669"/>
    <property type="project" value="UniProtKB-SubCell"/>
</dbReference>
<evidence type="ECO:0000256" key="2">
    <source>
        <dbReference type="ARBA" id="ARBA00022448"/>
    </source>
</evidence>
<proteinExistence type="predicted"/>
<feature type="transmembrane region" description="Helical" evidence="7">
    <location>
        <begin position="322"/>
        <end position="342"/>
    </location>
</feature>
<keyword evidence="2" id="KW-0813">Transport</keyword>
<dbReference type="InterPro" id="IPR036259">
    <property type="entry name" value="MFS_trans_sf"/>
</dbReference>
<evidence type="ECO:0000256" key="5">
    <source>
        <dbReference type="ARBA" id="ARBA00022989"/>
    </source>
</evidence>
<accession>A0A268NY42</accession>
<name>A0A268NY42_SHOCL</name>
<dbReference type="InterPro" id="IPR020846">
    <property type="entry name" value="MFS_dom"/>
</dbReference>
<dbReference type="Pfam" id="PF07690">
    <property type="entry name" value="MFS_1"/>
    <property type="match status" value="1"/>
</dbReference>
<evidence type="ECO:0000259" key="8">
    <source>
        <dbReference type="PROSITE" id="PS50850"/>
    </source>
</evidence>
<feature type="transmembrane region" description="Helical" evidence="7">
    <location>
        <begin position="157"/>
        <end position="176"/>
    </location>
</feature>
<feature type="domain" description="Major facilitator superfamily (MFS) profile" evidence="8">
    <location>
        <begin position="23"/>
        <end position="412"/>
    </location>
</feature>
<dbReference type="PANTHER" id="PTHR23513:SF6">
    <property type="entry name" value="MAJOR FACILITATOR SUPERFAMILY ASSOCIATED DOMAIN-CONTAINING PROTEIN"/>
    <property type="match status" value="1"/>
</dbReference>
<feature type="transmembrane region" description="Helical" evidence="7">
    <location>
        <begin position="362"/>
        <end position="381"/>
    </location>
</feature>
<keyword evidence="4 7" id="KW-0812">Transmembrane</keyword>
<feature type="transmembrane region" description="Helical" evidence="7">
    <location>
        <begin position="237"/>
        <end position="259"/>
    </location>
</feature>
<feature type="transmembrane region" description="Helical" evidence="7">
    <location>
        <begin position="271"/>
        <end position="291"/>
    </location>
</feature>
<evidence type="ECO:0000256" key="6">
    <source>
        <dbReference type="ARBA" id="ARBA00023136"/>
    </source>
</evidence>
<keyword evidence="3" id="KW-1003">Cell membrane</keyword>
<dbReference type="EMBL" id="NPCC01000015">
    <property type="protein sequence ID" value="PAE88422.1"/>
    <property type="molecule type" value="Genomic_DNA"/>
</dbReference>
<dbReference type="Gene3D" id="1.20.1250.20">
    <property type="entry name" value="MFS general substrate transporter like domains"/>
    <property type="match status" value="2"/>
</dbReference>
<evidence type="ECO:0000313" key="10">
    <source>
        <dbReference type="Proteomes" id="UP000216207"/>
    </source>
</evidence>
<feature type="transmembrane region" description="Helical" evidence="7">
    <location>
        <begin position="387"/>
        <end position="407"/>
    </location>
</feature>
<dbReference type="PROSITE" id="PS50850">
    <property type="entry name" value="MFS"/>
    <property type="match status" value="1"/>
</dbReference>
<dbReference type="CDD" id="cd06173">
    <property type="entry name" value="MFS_MefA_like"/>
    <property type="match status" value="1"/>
</dbReference>
<dbReference type="PANTHER" id="PTHR23513">
    <property type="entry name" value="INTEGRAL MEMBRANE EFFLUX PROTEIN-RELATED"/>
    <property type="match status" value="1"/>
</dbReference>
<dbReference type="SUPFAM" id="SSF103473">
    <property type="entry name" value="MFS general substrate transporter"/>
    <property type="match status" value="1"/>
</dbReference>
<dbReference type="OMA" id="GWEDHIR"/>
<evidence type="ECO:0000256" key="1">
    <source>
        <dbReference type="ARBA" id="ARBA00004651"/>
    </source>
</evidence>
<dbReference type="Proteomes" id="UP000216207">
    <property type="component" value="Unassembled WGS sequence"/>
</dbReference>
<keyword evidence="6 7" id="KW-0472">Membrane</keyword>
<comment type="subcellular location">
    <subcellularLocation>
        <location evidence="1">Cell membrane</location>
        <topology evidence="1">Multi-pass membrane protein</topology>
    </subcellularLocation>
</comment>
<comment type="caution">
    <text evidence="9">The sequence shown here is derived from an EMBL/GenBank/DDBJ whole genome shotgun (WGS) entry which is preliminary data.</text>
</comment>
<feature type="transmembrane region" description="Helical" evidence="7">
    <location>
        <begin position="182"/>
        <end position="202"/>
    </location>
</feature>
<feature type="transmembrane region" description="Helical" evidence="7">
    <location>
        <begin position="116"/>
        <end position="137"/>
    </location>
</feature>
<feature type="transmembrane region" description="Helical" evidence="7">
    <location>
        <begin position="24"/>
        <end position="50"/>
    </location>
</feature>
<dbReference type="InterPro" id="IPR011701">
    <property type="entry name" value="MFS"/>
</dbReference>
<dbReference type="AlphaFoldDB" id="A0A268NY42"/>
<reference evidence="9 10" key="1">
    <citation type="submission" date="2017-07" db="EMBL/GenBank/DDBJ databases">
        <title>Isolation and whole genome analysis of endospore-forming bacteria from heroin.</title>
        <authorList>
            <person name="Kalinowski J."/>
            <person name="Ahrens B."/>
            <person name="Al-Dilaimi A."/>
            <person name="Winkler A."/>
            <person name="Wibberg D."/>
            <person name="Schleenbecker U."/>
            <person name="Ruckert C."/>
            <person name="Wolfel R."/>
            <person name="Grass G."/>
        </authorList>
    </citation>
    <scope>NUCLEOTIDE SEQUENCE [LARGE SCALE GENOMIC DNA]</scope>
    <source>
        <strain evidence="9 10">7539</strain>
    </source>
</reference>
<gene>
    <name evidence="9" type="ORF">CHH72_12330</name>
</gene>
<feature type="transmembrane region" description="Helical" evidence="7">
    <location>
        <begin position="56"/>
        <end position="81"/>
    </location>
</feature>
<feature type="transmembrane region" description="Helical" evidence="7">
    <location>
        <begin position="298"/>
        <end position="316"/>
    </location>
</feature>
<protein>
    <submittedName>
        <fullName evidence="9">MFS transporter</fullName>
    </submittedName>
</protein>
<keyword evidence="5 7" id="KW-1133">Transmembrane helix</keyword>
<dbReference type="GO" id="GO:0022857">
    <property type="term" value="F:transmembrane transporter activity"/>
    <property type="evidence" value="ECO:0007669"/>
    <property type="project" value="InterPro"/>
</dbReference>
<evidence type="ECO:0000313" key="9">
    <source>
        <dbReference type="EMBL" id="PAE88422.1"/>
    </source>
</evidence>
<sequence length="422" mass="46723">MDHRVDEKLLQGLKQLKLLANRNFILFFFGSLVSKIGDKLYLIAMPWIIYELTGSSFYMGVMFFLETIPFLFVSPLAGLLADRFSHKLLLFLSAFLQGFFLLTIVIGNAAVSQIPIIWIFVCGFFIACGGAVFSVVLNSIIPSMFPKDKIVNVNSSFQFLDSTSLLFGSALAGMLISMFGGFTVLLFDAISFFIICAVVLFYRIKKENIKKIAGGSSWKYLVQGASYVKNHEILKPLLLIMMLVNISNAVVVALLVFFARDTLALDSSQTGLIYTIAAVSQVLLTFFIPLITKTFKRTNRMLLVCLMVSSGGIGIISLSTGWVTLGLAMMVHTVPIIIFNVVNKTLRMQIVPDDLIGRVNGLFLMLSKSTLPVAGLIGGVAAEFIHIRIVFALLCILSLALIVRYWFHPFNQEATTTLERIS</sequence>
<evidence type="ECO:0000256" key="3">
    <source>
        <dbReference type="ARBA" id="ARBA00022475"/>
    </source>
</evidence>
<evidence type="ECO:0000256" key="4">
    <source>
        <dbReference type="ARBA" id="ARBA00022692"/>
    </source>
</evidence>
<evidence type="ECO:0000256" key="7">
    <source>
        <dbReference type="SAM" id="Phobius"/>
    </source>
</evidence>
<organism evidence="9 10">
    <name type="scientific">Shouchella clausii</name>
    <name type="common">Alkalihalobacillus clausii</name>
    <dbReference type="NCBI Taxonomy" id="79880"/>
    <lineage>
        <taxon>Bacteria</taxon>
        <taxon>Bacillati</taxon>
        <taxon>Bacillota</taxon>
        <taxon>Bacilli</taxon>
        <taxon>Bacillales</taxon>
        <taxon>Bacillaceae</taxon>
        <taxon>Shouchella</taxon>
    </lineage>
</organism>